<reference evidence="2" key="1">
    <citation type="submission" date="2021-01" db="EMBL/GenBank/DDBJ databases">
        <authorList>
            <person name="Zahm M."/>
            <person name="Roques C."/>
            <person name="Cabau C."/>
            <person name="Klopp C."/>
            <person name="Donnadieu C."/>
            <person name="Jouanno E."/>
            <person name="Lampietro C."/>
            <person name="Louis A."/>
            <person name="Herpin A."/>
            <person name="Echchiki A."/>
            <person name="Berthelot C."/>
            <person name="Parey E."/>
            <person name="Roest-Crollius H."/>
            <person name="Braasch I."/>
            <person name="Postlethwait J."/>
            <person name="Bobe J."/>
            <person name="Montfort J."/>
            <person name="Bouchez O."/>
            <person name="Begum T."/>
            <person name="Mejri S."/>
            <person name="Adams A."/>
            <person name="Chen W.-J."/>
            <person name="Guiguen Y."/>
        </authorList>
    </citation>
    <scope>NUCLEOTIDE SEQUENCE</scope>
    <source>
        <tissue evidence="2">Blood</tissue>
    </source>
</reference>
<protein>
    <submittedName>
        <fullName evidence="2">Uncharacterized protein</fullName>
    </submittedName>
</protein>
<proteinExistence type="predicted"/>
<keyword evidence="3" id="KW-1185">Reference proteome</keyword>
<organism evidence="2 3">
    <name type="scientific">Albula goreensis</name>
    <dbReference type="NCBI Taxonomy" id="1534307"/>
    <lineage>
        <taxon>Eukaryota</taxon>
        <taxon>Metazoa</taxon>
        <taxon>Chordata</taxon>
        <taxon>Craniata</taxon>
        <taxon>Vertebrata</taxon>
        <taxon>Euteleostomi</taxon>
        <taxon>Actinopterygii</taxon>
        <taxon>Neopterygii</taxon>
        <taxon>Teleostei</taxon>
        <taxon>Albuliformes</taxon>
        <taxon>Albulidae</taxon>
        <taxon>Albula</taxon>
    </lineage>
</organism>
<gene>
    <name evidence="2" type="ORF">AGOR_G00005010</name>
</gene>
<comment type="caution">
    <text evidence="2">The sequence shown here is derived from an EMBL/GenBank/DDBJ whole genome shotgun (WGS) entry which is preliminary data.</text>
</comment>
<evidence type="ECO:0000313" key="2">
    <source>
        <dbReference type="EMBL" id="KAI1904376.1"/>
    </source>
</evidence>
<name>A0A8T3E884_9TELE</name>
<dbReference type="EMBL" id="JAERUA010000001">
    <property type="protein sequence ID" value="KAI1904376.1"/>
    <property type="molecule type" value="Genomic_DNA"/>
</dbReference>
<dbReference type="Proteomes" id="UP000829720">
    <property type="component" value="Unassembled WGS sequence"/>
</dbReference>
<sequence length="155" mass="16947">MDETDGVDTVISTDMSPCVCERWTQIQYHCTAPRCPAPCRSAATVREAEEEKLTAPSGGRGAGRRSQLPGNEDQKERRAQELPQPTAEEGVGAPRTTPRLGSAQPITAQSPSRLYWPLHISPSVFHMGLRTCLASFSCAGTHIPCLHMELHPDRL</sequence>
<dbReference type="AlphaFoldDB" id="A0A8T3E884"/>
<feature type="region of interest" description="Disordered" evidence="1">
    <location>
        <begin position="41"/>
        <end position="106"/>
    </location>
</feature>
<evidence type="ECO:0000256" key="1">
    <source>
        <dbReference type="SAM" id="MobiDB-lite"/>
    </source>
</evidence>
<evidence type="ECO:0000313" key="3">
    <source>
        <dbReference type="Proteomes" id="UP000829720"/>
    </source>
</evidence>
<accession>A0A8T3E884</accession>